<dbReference type="Gene3D" id="3.30.30.170">
    <property type="match status" value="1"/>
</dbReference>
<dbReference type="SUPFAM" id="SSF100966">
    <property type="entry name" value="Translation initiation factor 2 beta, aIF2beta, N-terminal domain"/>
    <property type="match status" value="1"/>
</dbReference>
<evidence type="ECO:0000256" key="1">
    <source>
        <dbReference type="ARBA" id="ARBA00010397"/>
    </source>
</evidence>
<evidence type="ECO:0000256" key="2">
    <source>
        <dbReference type="ARBA" id="ARBA00022540"/>
    </source>
</evidence>
<dbReference type="InterPro" id="IPR002735">
    <property type="entry name" value="Transl_init_fac_IF2/IF5_dom"/>
</dbReference>
<protein>
    <submittedName>
        <fullName evidence="6">eIF2S2 protein</fullName>
    </submittedName>
</protein>
<dbReference type="SMART" id="SM00653">
    <property type="entry name" value="eIF2B_5"/>
    <property type="match status" value="1"/>
</dbReference>
<dbReference type="FunFam" id="3.30.30.170:FF:000001">
    <property type="entry name" value="Eukaryotic translation initiation factor 2 subunit"/>
    <property type="match status" value="1"/>
</dbReference>
<dbReference type="SUPFAM" id="SSF75689">
    <property type="entry name" value="Zinc-binding domain of translation initiation factor 2 beta"/>
    <property type="match status" value="1"/>
</dbReference>
<dbReference type="Pfam" id="PF01873">
    <property type="entry name" value="eIF-5_eIF-2B"/>
    <property type="match status" value="1"/>
</dbReference>
<feature type="region of interest" description="Disordered" evidence="4">
    <location>
        <begin position="1"/>
        <end position="85"/>
    </location>
</feature>
<name>A0A0L0DT90_THETB</name>
<dbReference type="STRING" id="461836.A0A0L0DT90"/>
<dbReference type="GeneID" id="25569000"/>
<dbReference type="PANTHER" id="PTHR23001:SF3">
    <property type="entry name" value="EUKARYOTIC TRANSLATION INITIATION FACTOR 2 SUBUNIT 2"/>
    <property type="match status" value="1"/>
</dbReference>
<dbReference type="AlphaFoldDB" id="A0A0L0DT90"/>
<evidence type="ECO:0000313" key="7">
    <source>
        <dbReference type="Proteomes" id="UP000054408"/>
    </source>
</evidence>
<dbReference type="GO" id="GO:0003729">
    <property type="term" value="F:mRNA binding"/>
    <property type="evidence" value="ECO:0007669"/>
    <property type="project" value="TreeGrafter"/>
</dbReference>
<feature type="compositionally biased region" description="Low complexity" evidence="4">
    <location>
        <begin position="66"/>
        <end position="76"/>
    </location>
</feature>
<dbReference type="GO" id="GO:0003743">
    <property type="term" value="F:translation initiation factor activity"/>
    <property type="evidence" value="ECO:0007669"/>
    <property type="project" value="UniProtKB-KW"/>
</dbReference>
<dbReference type="GO" id="GO:0031369">
    <property type="term" value="F:translation initiation factor binding"/>
    <property type="evidence" value="ECO:0007669"/>
    <property type="project" value="TreeGrafter"/>
</dbReference>
<dbReference type="OrthoDB" id="10255414at2759"/>
<comment type="similarity">
    <text evidence="1">Belongs to the eIF-2-beta/eIF-5 family.</text>
</comment>
<evidence type="ECO:0000256" key="4">
    <source>
        <dbReference type="SAM" id="MobiDB-lite"/>
    </source>
</evidence>
<feature type="domain" description="Translation initiation factor IF2/IF5" evidence="5">
    <location>
        <begin position="119"/>
        <end position="228"/>
    </location>
</feature>
<feature type="compositionally biased region" description="Basic residues" evidence="4">
    <location>
        <begin position="49"/>
        <end position="58"/>
    </location>
</feature>
<keyword evidence="2" id="KW-0396">Initiation factor</keyword>
<feature type="compositionally biased region" description="Basic residues" evidence="4">
    <location>
        <begin position="12"/>
        <end position="22"/>
    </location>
</feature>
<dbReference type="OMA" id="CMREGNK"/>
<dbReference type="RefSeq" id="XP_013753184.1">
    <property type="nucleotide sequence ID" value="XM_013897730.1"/>
</dbReference>
<keyword evidence="7" id="KW-1185">Reference proteome</keyword>
<sequence length="248" mass="26822">MSEPVPELSLPAKKKGKKKRKTGSAAATPAADEADTAGNDAMPSLGLPSKRKKRRKKKPSADSEAADGADNGADDGAAGGDKDQGTFVAATGEEYEYGTLLSRAFATMRKLNPNIESGNKQLQLEAPVLMRVGTKKTGFVNMLSICESINRSPQHVLSFMLAELGTTGTFSGNGRLTIKGRFQVKHIENVLRRYITTYVLCFNCKSSNTQLAKEQRLTMIECGSCQSRRAVSTISSGFQAQVGRRRKR</sequence>
<dbReference type="GO" id="GO:0005850">
    <property type="term" value="C:eukaryotic translation initiation factor 2 complex"/>
    <property type="evidence" value="ECO:0007669"/>
    <property type="project" value="TreeGrafter"/>
</dbReference>
<keyword evidence="3" id="KW-0648">Protein biosynthesis</keyword>
<dbReference type="GO" id="GO:0001731">
    <property type="term" value="P:formation of translation preinitiation complex"/>
    <property type="evidence" value="ECO:0007669"/>
    <property type="project" value="TreeGrafter"/>
</dbReference>
<evidence type="ECO:0000313" key="6">
    <source>
        <dbReference type="EMBL" id="KNC55256.1"/>
    </source>
</evidence>
<accession>A0A0L0DT90</accession>
<gene>
    <name evidence="6" type="ORF">AMSG_10893</name>
</gene>
<dbReference type="InterPro" id="IPR016190">
    <property type="entry name" value="Transl_init_fac_IF2/IF5_Zn-bd"/>
</dbReference>
<dbReference type="PANTHER" id="PTHR23001">
    <property type="entry name" value="EUKARYOTIC TRANSLATION INITIATION FACTOR"/>
    <property type="match status" value="1"/>
</dbReference>
<proteinExistence type="inferred from homology"/>
<dbReference type="InterPro" id="IPR016189">
    <property type="entry name" value="Transl_init_fac_IF2/IF5_N"/>
</dbReference>
<reference evidence="6 7" key="1">
    <citation type="submission" date="2010-05" db="EMBL/GenBank/DDBJ databases">
        <title>The Genome Sequence of Thecamonas trahens ATCC 50062.</title>
        <authorList>
            <consortium name="The Broad Institute Genome Sequencing Platform"/>
            <person name="Russ C."/>
            <person name="Cuomo C."/>
            <person name="Shea T."/>
            <person name="Young S.K."/>
            <person name="Zeng Q."/>
            <person name="Koehrsen M."/>
            <person name="Haas B."/>
            <person name="Borodovsky M."/>
            <person name="Guigo R."/>
            <person name="Alvarado L."/>
            <person name="Berlin A."/>
            <person name="Bochicchio J."/>
            <person name="Borenstein D."/>
            <person name="Chapman S."/>
            <person name="Chen Z."/>
            <person name="Freedman E."/>
            <person name="Gellesch M."/>
            <person name="Goldberg J."/>
            <person name="Griggs A."/>
            <person name="Gujja S."/>
            <person name="Heilman E."/>
            <person name="Heiman D."/>
            <person name="Hepburn T."/>
            <person name="Howarth C."/>
            <person name="Jen D."/>
            <person name="Larson L."/>
            <person name="Mehta T."/>
            <person name="Park D."/>
            <person name="Pearson M."/>
            <person name="Roberts A."/>
            <person name="Saif S."/>
            <person name="Shenoy N."/>
            <person name="Sisk P."/>
            <person name="Stolte C."/>
            <person name="Sykes S."/>
            <person name="Thomson T."/>
            <person name="Walk T."/>
            <person name="White J."/>
            <person name="Yandava C."/>
            <person name="Burger G."/>
            <person name="Gray M.W."/>
            <person name="Holland P.W.H."/>
            <person name="King N."/>
            <person name="Lang F.B.F."/>
            <person name="Roger A.J."/>
            <person name="Ruiz-Trillo I."/>
            <person name="Lander E."/>
            <person name="Nusbaum C."/>
        </authorList>
    </citation>
    <scope>NUCLEOTIDE SEQUENCE [LARGE SCALE GENOMIC DNA]</scope>
    <source>
        <strain evidence="6 7">ATCC 50062</strain>
    </source>
</reference>
<organism evidence="6 7">
    <name type="scientific">Thecamonas trahens ATCC 50062</name>
    <dbReference type="NCBI Taxonomy" id="461836"/>
    <lineage>
        <taxon>Eukaryota</taxon>
        <taxon>Apusozoa</taxon>
        <taxon>Apusomonadida</taxon>
        <taxon>Apusomonadidae</taxon>
        <taxon>Thecamonas</taxon>
    </lineage>
</organism>
<evidence type="ECO:0000259" key="5">
    <source>
        <dbReference type="SMART" id="SM00653"/>
    </source>
</evidence>
<dbReference type="InterPro" id="IPR045196">
    <property type="entry name" value="IF2/IF5"/>
</dbReference>
<evidence type="ECO:0000256" key="3">
    <source>
        <dbReference type="ARBA" id="ARBA00022917"/>
    </source>
</evidence>
<dbReference type="Proteomes" id="UP000054408">
    <property type="component" value="Unassembled WGS sequence"/>
</dbReference>
<dbReference type="eggNOG" id="KOG2768">
    <property type="taxonomic scope" value="Eukaryota"/>
</dbReference>
<dbReference type="EMBL" id="GL349497">
    <property type="protein sequence ID" value="KNC55256.1"/>
    <property type="molecule type" value="Genomic_DNA"/>
</dbReference>